<reference evidence="7 8" key="1">
    <citation type="submission" date="2013-02" db="EMBL/GenBank/DDBJ databases">
        <title>The Genome Annotation of Plasmodium falciparum Vietnam Oak-Knoll (FVO).</title>
        <authorList>
            <consortium name="The Broad Institute Genome Sequencing Platform"/>
            <consortium name="The Broad Institute Genome Sequencing Center for Infectious Disease"/>
            <person name="Neafsey D."/>
            <person name="Hoffman S."/>
            <person name="Volkman S."/>
            <person name="Rosenthal P."/>
            <person name="Walker B."/>
            <person name="Young S.K."/>
            <person name="Zeng Q."/>
            <person name="Gargeya S."/>
            <person name="Fitzgerald M."/>
            <person name="Haas B."/>
            <person name="Abouelleil A."/>
            <person name="Allen A.W."/>
            <person name="Alvarado L."/>
            <person name="Arachchi H.M."/>
            <person name="Berlin A.M."/>
            <person name="Chapman S.B."/>
            <person name="Gainer-Dewar J."/>
            <person name="Goldberg J."/>
            <person name="Griggs A."/>
            <person name="Gujja S."/>
            <person name="Hansen M."/>
            <person name="Howarth C."/>
            <person name="Imamovic A."/>
            <person name="Ireland A."/>
            <person name="Larimer J."/>
            <person name="McCowan C."/>
            <person name="Murphy C."/>
            <person name="Pearson M."/>
            <person name="Poon T.W."/>
            <person name="Priest M."/>
            <person name="Roberts A."/>
            <person name="Saif S."/>
            <person name="Shea T."/>
            <person name="Sisk P."/>
            <person name="Sykes S."/>
            <person name="Wortman J."/>
            <person name="Nusbaum C."/>
            <person name="Birren B."/>
        </authorList>
    </citation>
    <scope>NUCLEOTIDE SEQUENCE [LARGE SCALE GENOMIC DNA]</scope>
    <source>
        <strain evidence="8">Vietnam Oak-Knoll (FVO)</strain>
    </source>
</reference>
<keyword evidence="5" id="KW-0812">Transmembrane</keyword>
<dbReference type="Gene3D" id="3.30.40.10">
    <property type="entry name" value="Zinc/RING finger domain, C3HC4 (zinc finger)"/>
    <property type="match status" value="1"/>
</dbReference>
<dbReference type="SUPFAM" id="SSF57850">
    <property type="entry name" value="RING/U-box"/>
    <property type="match status" value="1"/>
</dbReference>
<dbReference type="GO" id="GO:0008270">
    <property type="term" value="F:zinc ion binding"/>
    <property type="evidence" value="ECO:0007669"/>
    <property type="project" value="UniProtKB-KW"/>
</dbReference>
<dbReference type="Proteomes" id="UP000030690">
    <property type="component" value="Unassembled WGS sequence"/>
</dbReference>
<evidence type="ECO:0000313" key="7">
    <source>
        <dbReference type="EMBL" id="ETW19913.1"/>
    </source>
</evidence>
<evidence type="ECO:0000256" key="4">
    <source>
        <dbReference type="PROSITE-ProRule" id="PRU00175"/>
    </source>
</evidence>
<dbReference type="PANTHER" id="PTHR45931:SF3">
    <property type="entry name" value="RING ZINC FINGER-CONTAINING PROTEIN"/>
    <property type="match status" value="1"/>
</dbReference>
<keyword evidence="2 4" id="KW-0863">Zinc-finger</keyword>
<accession>A0A024VA55</accession>
<dbReference type="AlphaFoldDB" id="A0A024VA55"/>
<keyword evidence="3" id="KW-0862">Zinc</keyword>
<dbReference type="PANTHER" id="PTHR45931">
    <property type="entry name" value="SI:CH211-59O9.10"/>
    <property type="match status" value="1"/>
</dbReference>
<evidence type="ECO:0000313" key="8">
    <source>
        <dbReference type="Proteomes" id="UP000030690"/>
    </source>
</evidence>
<reference evidence="7 8" key="2">
    <citation type="submission" date="2013-02" db="EMBL/GenBank/DDBJ databases">
        <title>The Genome Sequence of Plasmodium falciparum Vietnam Oak-Knoll (FVO).</title>
        <authorList>
            <consortium name="The Broad Institute Genome Sequencing Platform"/>
            <consortium name="The Broad Institute Genome Sequencing Center for Infectious Disease"/>
            <person name="Neafsey D."/>
            <person name="Cheeseman I."/>
            <person name="Volkman S."/>
            <person name="Adams J."/>
            <person name="Walker B."/>
            <person name="Young S.K."/>
            <person name="Zeng Q."/>
            <person name="Gargeya S."/>
            <person name="Fitzgerald M."/>
            <person name="Haas B."/>
            <person name="Abouelleil A."/>
            <person name="Alvarado L."/>
            <person name="Arachchi H.M."/>
            <person name="Berlin A.M."/>
            <person name="Chapman S.B."/>
            <person name="Dewar J."/>
            <person name="Goldberg J."/>
            <person name="Griggs A."/>
            <person name="Gujja S."/>
            <person name="Hansen M."/>
            <person name="Howarth C."/>
            <person name="Imamovic A."/>
            <person name="Larimer J."/>
            <person name="McCowan C."/>
            <person name="Murphy C."/>
            <person name="Neiman D."/>
            <person name="Pearson M."/>
            <person name="Priest M."/>
            <person name="Roberts A."/>
            <person name="Saif S."/>
            <person name="Shea T."/>
            <person name="Sisk P."/>
            <person name="Sykes S."/>
            <person name="Wortman J."/>
            <person name="Nusbaum C."/>
            <person name="Birren B."/>
        </authorList>
    </citation>
    <scope>NUCLEOTIDE SEQUENCE [LARGE SCALE GENOMIC DNA]</scope>
    <source>
        <strain evidence="8">Vietnam Oak-Knoll (FVO)</strain>
    </source>
</reference>
<gene>
    <name evidence="7" type="ORF">PFFVO_01203</name>
</gene>
<dbReference type="GO" id="GO:0005634">
    <property type="term" value="C:nucleus"/>
    <property type="evidence" value="ECO:0007669"/>
    <property type="project" value="TreeGrafter"/>
</dbReference>
<dbReference type="GO" id="GO:0061630">
    <property type="term" value="F:ubiquitin protein ligase activity"/>
    <property type="evidence" value="ECO:0007669"/>
    <property type="project" value="TreeGrafter"/>
</dbReference>
<dbReference type="SMR" id="A0A024VA55"/>
<feature type="transmembrane region" description="Helical" evidence="5">
    <location>
        <begin position="171"/>
        <end position="199"/>
    </location>
</feature>
<evidence type="ECO:0000256" key="5">
    <source>
        <dbReference type="SAM" id="Phobius"/>
    </source>
</evidence>
<evidence type="ECO:0000256" key="2">
    <source>
        <dbReference type="ARBA" id="ARBA00022771"/>
    </source>
</evidence>
<dbReference type="Pfam" id="PF13639">
    <property type="entry name" value="zf-RING_2"/>
    <property type="match status" value="1"/>
</dbReference>
<dbReference type="GO" id="GO:0006511">
    <property type="term" value="P:ubiquitin-dependent protein catabolic process"/>
    <property type="evidence" value="ECO:0007669"/>
    <property type="project" value="TreeGrafter"/>
</dbReference>
<dbReference type="PROSITE" id="PS50089">
    <property type="entry name" value="ZF_RING_2"/>
    <property type="match status" value="1"/>
</dbReference>
<dbReference type="InterPro" id="IPR013083">
    <property type="entry name" value="Znf_RING/FYVE/PHD"/>
</dbReference>
<sequence length="284" mass="34146">MVEEENGLRSYFRRLYINTSDYVKNYMTASDQEMQNNADPIMDIIATAPSDSLYFIERINLISAIISLSTSFPYLTYLLIYWKDCSCNDILRWWIVINSILQLIQAPVRFFLYFLLRKYKSENERMHIHALRRLTSSKGWKLSKRFSLLNYLWFITGTVVMVVTRKHTKNFYLWFISWTIILSCIFRVFFTIIWFCFFFPYHQNIPKKKKGVPKTFFSEITTFKYTLTRKLKNESCSICLSDFVEKDEIMELNCLHNFHTKCAKKWLSQKRHCPLCQRDVMKPI</sequence>
<dbReference type="InterPro" id="IPR051834">
    <property type="entry name" value="RING_finger_E3_ligase"/>
</dbReference>
<evidence type="ECO:0000256" key="3">
    <source>
        <dbReference type="ARBA" id="ARBA00022833"/>
    </source>
</evidence>
<keyword evidence="5" id="KW-0472">Membrane</keyword>
<keyword evidence="5" id="KW-1133">Transmembrane helix</keyword>
<evidence type="ECO:0000259" key="6">
    <source>
        <dbReference type="PROSITE" id="PS50089"/>
    </source>
</evidence>
<proteinExistence type="predicted"/>
<feature type="transmembrane region" description="Helical" evidence="5">
    <location>
        <begin position="59"/>
        <end position="81"/>
    </location>
</feature>
<keyword evidence="1" id="KW-0479">Metal-binding</keyword>
<feature type="transmembrane region" description="Helical" evidence="5">
    <location>
        <begin position="93"/>
        <end position="116"/>
    </location>
</feature>
<organism evidence="7 8">
    <name type="scientific">Plasmodium falciparum Vietnam Oak-Knoll</name>
    <name type="common">FVO</name>
    <dbReference type="NCBI Taxonomy" id="1036723"/>
    <lineage>
        <taxon>Eukaryota</taxon>
        <taxon>Sar</taxon>
        <taxon>Alveolata</taxon>
        <taxon>Apicomplexa</taxon>
        <taxon>Aconoidasida</taxon>
        <taxon>Haemosporida</taxon>
        <taxon>Plasmodiidae</taxon>
        <taxon>Plasmodium</taxon>
        <taxon>Plasmodium (Laverania)</taxon>
    </lineage>
</organism>
<name>A0A024VA55_PLAFA</name>
<dbReference type="OrthoDB" id="1302410at2759"/>
<dbReference type="EMBL" id="KI925053">
    <property type="protein sequence ID" value="ETW19913.1"/>
    <property type="molecule type" value="Genomic_DNA"/>
</dbReference>
<dbReference type="SMART" id="SM00184">
    <property type="entry name" value="RING"/>
    <property type="match status" value="1"/>
</dbReference>
<dbReference type="InterPro" id="IPR001841">
    <property type="entry name" value="Znf_RING"/>
</dbReference>
<evidence type="ECO:0000256" key="1">
    <source>
        <dbReference type="ARBA" id="ARBA00022723"/>
    </source>
</evidence>
<feature type="domain" description="RING-type" evidence="6">
    <location>
        <begin position="236"/>
        <end position="277"/>
    </location>
</feature>
<protein>
    <recommendedName>
        <fullName evidence="6">RING-type domain-containing protein</fullName>
    </recommendedName>
</protein>
<feature type="transmembrane region" description="Helical" evidence="5">
    <location>
        <begin position="148"/>
        <end position="165"/>
    </location>
</feature>